<sequence length="449" mass="48192">MRPVIDRDRLAALRAREDDLFVRLHPRSAELAAQARRSLLAGVPMPWMTRWPGSFPVFVDRAQGARFTDVDGIEYVDLCLGDTGAMTGHALPEVAEVVADRARHGITTMLPSPDAVWVGEELTRRFGLPRWQLAMTATDANRFALRFARHLTGRPKVCVMDWCYHGTVDETLAVLDGGRVVPRPGALGPQVDVAQTTAVVPFNDVDALEEALATGEIAAVLMEPALTNIGIVLPEPGYLDAVRELTRRYDALLIIDETHTLCAGPGGCTRAWALEPDMVVVGKPIGGGIPAAAYGMSLALAERLDGPMLGHDIDVAGVGGTLTGSALALAAVRATLSVALRDEDFAVAVPLAERFTAGVADAIAAASLPWHVQRLGCRAEYWFCPPPRTGAEAAAAVDEELDGFMHLWAFNRGILLAPFHNMALFSPHHSEADVDRHAEVFAEAVTALT</sequence>
<protein>
    <submittedName>
        <fullName evidence="4">Aspartate aminotransferase family protein</fullName>
    </submittedName>
</protein>
<keyword evidence="2 3" id="KW-0663">Pyridoxal phosphate</keyword>
<comment type="cofactor">
    <cofactor evidence="1">
        <name>pyridoxal 5'-phosphate</name>
        <dbReference type="ChEBI" id="CHEBI:597326"/>
    </cofactor>
</comment>
<proteinExistence type="inferred from homology"/>
<dbReference type="Proteomes" id="UP000279994">
    <property type="component" value="Unassembled WGS sequence"/>
</dbReference>
<evidence type="ECO:0000313" key="5">
    <source>
        <dbReference type="Proteomes" id="UP000279994"/>
    </source>
</evidence>
<comment type="caution">
    <text evidence="4">The sequence shown here is derived from an EMBL/GenBank/DDBJ whole genome shotgun (WGS) entry which is preliminary data.</text>
</comment>
<dbReference type="InterPro" id="IPR015424">
    <property type="entry name" value="PyrdxlP-dep_Trfase"/>
</dbReference>
<dbReference type="Pfam" id="PF00202">
    <property type="entry name" value="Aminotran_3"/>
    <property type="match status" value="1"/>
</dbReference>
<comment type="similarity">
    <text evidence="3">Belongs to the class-III pyridoxal-phosphate-dependent aminotransferase family.</text>
</comment>
<dbReference type="GO" id="GO:0008483">
    <property type="term" value="F:transaminase activity"/>
    <property type="evidence" value="ECO:0007669"/>
    <property type="project" value="UniProtKB-KW"/>
</dbReference>
<gene>
    <name evidence="4" type="ORF">EFL26_04635</name>
</gene>
<dbReference type="InterPro" id="IPR015422">
    <property type="entry name" value="PyrdxlP-dep_Trfase_small"/>
</dbReference>
<dbReference type="AlphaFoldDB" id="A0A3N0GWI0"/>
<dbReference type="PANTHER" id="PTHR43713:SF3">
    <property type="entry name" value="GLUTAMATE-1-SEMIALDEHYDE 2,1-AMINOMUTASE 1, CHLOROPLASTIC-RELATED"/>
    <property type="match status" value="1"/>
</dbReference>
<dbReference type="Gene3D" id="3.40.640.10">
    <property type="entry name" value="Type I PLP-dependent aspartate aminotransferase-like (Major domain)"/>
    <property type="match status" value="1"/>
</dbReference>
<dbReference type="InterPro" id="IPR005814">
    <property type="entry name" value="Aminotrans_3"/>
</dbReference>
<keyword evidence="4" id="KW-0032">Aminotransferase</keyword>
<evidence type="ECO:0000256" key="3">
    <source>
        <dbReference type="RuleBase" id="RU003560"/>
    </source>
</evidence>
<evidence type="ECO:0000256" key="1">
    <source>
        <dbReference type="ARBA" id="ARBA00001933"/>
    </source>
</evidence>
<keyword evidence="4" id="KW-0808">Transferase</keyword>
<dbReference type="Gene3D" id="3.90.1150.10">
    <property type="entry name" value="Aspartate Aminotransferase, domain 1"/>
    <property type="match status" value="1"/>
</dbReference>
<dbReference type="NCBIfam" id="NF005453">
    <property type="entry name" value="PRK07046.1"/>
    <property type="match status" value="1"/>
</dbReference>
<dbReference type="GO" id="GO:0030170">
    <property type="term" value="F:pyridoxal phosphate binding"/>
    <property type="evidence" value="ECO:0007669"/>
    <property type="project" value="InterPro"/>
</dbReference>
<reference evidence="4 5" key="1">
    <citation type="submission" date="2018-11" db="EMBL/GenBank/DDBJ databases">
        <authorList>
            <person name="Li F."/>
        </authorList>
    </citation>
    <scope>NUCLEOTIDE SEQUENCE [LARGE SCALE GENOMIC DNA]</scope>
    <source>
        <strain evidence="4 5">Gsoil 818</strain>
    </source>
</reference>
<dbReference type="InterPro" id="IPR015421">
    <property type="entry name" value="PyrdxlP-dep_Trfase_major"/>
</dbReference>
<dbReference type="SUPFAM" id="SSF53383">
    <property type="entry name" value="PLP-dependent transferases"/>
    <property type="match status" value="1"/>
</dbReference>
<dbReference type="EMBL" id="RJSF01000008">
    <property type="protein sequence ID" value="RNM16452.1"/>
    <property type="molecule type" value="Genomic_DNA"/>
</dbReference>
<name>A0A3N0GWI0_9ACTN</name>
<accession>A0A3N0GWI0</accession>
<evidence type="ECO:0000256" key="2">
    <source>
        <dbReference type="ARBA" id="ARBA00022898"/>
    </source>
</evidence>
<evidence type="ECO:0000313" key="4">
    <source>
        <dbReference type="EMBL" id="RNM16452.1"/>
    </source>
</evidence>
<dbReference type="PANTHER" id="PTHR43713">
    <property type="entry name" value="GLUTAMATE-1-SEMIALDEHYDE 2,1-AMINOMUTASE"/>
    <property type="match status" value="1"/>
</dbReference>
<organism evidence="4 5">
    <name type="scientific">Nocardioides pocheonensis</name>
    <dbReference type="NCBI Taxonomy" id="661485"/>
    <lineage>
        <taxon>Bacteria</taxon>
        <taxon>Bacillati</taxon>
        <taxon>Actinomycetota</taxon>
        <taxon>Actinomycetes</taxon>
        <taxon>Propionibacteriales</taxon>
        <taxon>Nocardioidaceae</taxon>
        <taxon>Nocardioides</taxon>
    </lineage>
</organism>
<dbReference type="OrthoDB" id="4510254at2"/>
<keyword evidence="5" id="KW-1185">Reference proteome</keyword>